<feature type="region of interest" description="Disordered" evidence="1">
    <location>
        <begin position="285"/>
        <end position="308"/>
    </location>
</feature>
<feature type="compositionally biased region" description="Polar residues" evidence="1">
    <location>
        <begin position="994"/>
        <end position="1003"/>
    </location>
</feature>
<dbReference type="Gene3D" id="1.25.40.10">
    <property type="entry name" value="Tetratricopeptide repeat domain"/>
    <property type="match status" value="2"/>
</dbReference>
<feature type="compositionally biased region" description="Basic and acidic residues" evidence="1">
    <location>
        <begin position="253"/>
        <end position="262"/>
    </location>
</feature>
<gene>
    <name evidence="2" type="primary">TFC4</name>
    <name evidence="2" type="ORF">OC846_004926</name>
</gene>
<keyword evidence="3" id="KW-1185">Reference proteome</keyword>
<feature type="compositionally biased region" description="Acidic residues" evidence="1">
    <location>
        <begin position="112"/>
        <end position="146"/>
    </location>
</feature>
<feature type="compositionally biased region" description="Basic and acidic residues" evidence="1">
    <location>
        <begin position="609"/>
        <end position="619"/>
    </location>
</feature>
<feature type="compositionally biased region" description="Acidic residues" evidence="1">
    <location>
        <begin position="1304"/>
        <end position="1316"/>
    </location>
</feature>
<feature type="compositionally biased region" description="Basic residues" evidence="1">
    <location>
        <begin position="921"/>
        <end position="932"/>
    </location>
</feature>
<organism evidence="2 3">
    <name type="scientific">Tilletia horrida</name>
    <dbReference type="NCBI Taxonomy" id="155126"/>
    <lineage>
        <taxon>Eukaryota</taxon>
        <taxon>Fungi</taxon>
        <taxon>Dikarya</taxon>
        <taxon>Basidiomycota</taxon>
        <taxon>Ustilaginomycotina</taxon>
        <taxon>Exobasidiomycetes</taxon>
        <taxon>Tilletiales</taxon>
        <taxon>Tilletiaceae</taxon>
        <taxon>Tilletia</taxon>
    </lineage>
</organism>
<feature type="compositionally biased region" description="Basic and acidic residues" evidence="1">
    <location>
        <begin position="182"/>
        <end position="192"/>
    </location>
</feature>
<dbReference type="GO" id="GO:0006383">
    <property type="term" value="P:transcription by RNA polymerase III"/>
    <property type="evidence" value="ECO:0007669"/>
    <property type="project" value="InterPro"/>
</dbReference>
<feature type="region of interest" description="Disordered" evidence="1">
    <location>
        <begin position="1"/>
        <end position="200"/>
    </location>
</feature>
<accession>A0AAN6GMT1</accession>
<dbReference type="SMART" id="SM00028">
    <property type="entry name" value="TPR"/>
    <property type="match status" value="4"/>
</dbReference>
<feature type="compositionally biased region" description="Low complexity" evidence="1">
    <location>
        <begin position="500"/>
        <end position="516"/>
    </location>
</feature>
<feature type="region of interest" description="Disordered" evidence="1">
    <location>
        <begin position="237"/>
        <end position="263"/>
    </location>
</feature>
<evidence type="ECO:0000256" key="1">
    <source>
        <dbReference type="SAM" id="MobiDB-lite"/>
    </source>
</evidence>
<feature type="region of interest" description="Disordered" evidence="1">
    <location>
        <begin position="659"/>
        <end position="707"/>
    </location>
</feature>
<dbReference type="InterPro" id="IPR011990">
    <property type="entry name" value="TPR-like_helical_dom_sf"/>
</dbReference>
<feature type="region of interest" description="Disordered" evidence="1">
    <location>
        <begin position="500"/>
        <end position="533"/>
    </location>
</feature>
<name>A0AAN6GMT1_9BASI</name>
<dbReference type="SUPFAM" id="SSF48452">
    <property type="entry name" value="TPR-like"/>
    <property type="match status" value="2"/>
</dbReference>
<comment type="caution">
    <text evidence="2">The sequence shown here is derived from an EMBL/GenBank/DDBJ whole genome shotgun (WGS) entry which is preliminary data.</text>
</comment>
<feature type="compositionally biased region" description="Polar residues" evidence="1">
    <location>
        <begin position="242"/>
        <end position="252"/>
    </location>
</feature>
<proteinExistence type="predicted"/>
<feature type="compositionally biased region" description="Basic residues" evidence="1">
    <location>
        <begin position="290"/>
        <end position="303"/>
    </location>
</feature>
<dbReference type="PANTHER" id="PTHR23082:SF0">
    <property type="entry name" value="GENERAL TRANSCRIPTION FACTOR 3C POLYPEPTIDE 3"/>
    <property type="match status" value="1"/>
</dbReference>
<dbReference type="PANTHER" id="PTHR23082">
    <property type="entry name" value="TRANSCRIPTION INITIATION FACTOR IIIC TFIIIC , POLYPEPTIDE 3-RELATED"/>
    <property type="match status" value="1"/>
</dbReference>
<protein>
    <submittedName>
        <fullName evidence="2">Transcription factor TFIIIC subunit tfc4</fullName>
    </submittedName>
</protein>
<evidence type="ECO:0000313" key="3">
    <source>
        <dbReference type="Proteomes" id="UP001176517"/>
    </source>
</evidence>
<feature type="region of interest" description="Disordered" evidence="1">
    <location>
        <begin position="874"/>
        <end position="936"/>
    </location>
</feature>
<evidence type="ECO:0000313" key="2">
    <source>
        <dbReference type="EMBL" id="KAK0547280.1"/>
    </source>
</evidence>
<dbReference type="InterPro" id="IPR019734">
    <property type="entry name" value="TPR_rpt"/>
</dbReference>
<dbReference type="Proteomes" id="UP001176517">
    <property type="component" value="Unassembled WGS sequence"/>
</dbReference>
<reference evidence="2" key="1">
    <citation type="journal article" date="2023" name="PhytoFront">
        <title>Draft Genome Resources of Seven Strains of Tilletia horrida, Causal Agent of Kernel Smut of Rice.</title>
        <authorList>
            <person name="Khanal S."/>
            <person name="Antony Babu S."/>
            <person name="Zhou X.G."/>
        </authorList>
    </citation>
    <scope>NUCLEOTIDE SEQUENCE</scope>
    <source>
        <strain evidence="2">TX6</strain>
    </source>
</reference>
<feature type="compositionally biased region" description="Acidic residues" evidence="1">
    <location>
        <begin position="620"/>
        <end position="635"/>
    </location>
</feature>
<dbReference type="EMBL" id="JAPDMZ010000166">
    <property type="protein sequence ID" value="KAK0547280.1"/>
    <property type="molecule type" value="Genomic_DNA"/>
</dbReference>
<feature type="region of interest" description="Disordered" evidence="1">
    <location>
        <begin position="976"/>
        <end position="1003"/>
    </location>
</feature>
<dbReference type="InterPro" id="IPR039340">
    <property type="entry name" value="Tfc4/TFIIIC-102/Sfc4"/>
</dbReference>
<feature type="region of interest" description="Disordered" evidence="1">
    <location>
        <begin position="609"/>
        <end position="638"/>
    </location>
</feature>
<dbReference type="GO" id="GO:0000127">
    <property type="term" value="C:transcription factor TFIIIC complex"/>
    <property type="evidence" value="ECO:0007669"/>
    <property type="project" value="TreeGrafter"/>
</dbReference>
<feature type="region of interest" description="Disordered" evidence="1">
    <location>
        <begin position="1295"/>
        <end position="1330"/>
    </location>
</feature>
<sequence>MRTRGPKRIRDQAELDTAEDSGYDLPARAIVQPRDANQAWHDPGQPSTSRLAEEADEPSDIDEHQQSDDGDADGFHQNDLPVYEDPYDDSADEYRLSQDEDAPSDDEHPLDADEPGSDIDDGDFEGQQQEDDDNEGEDDEEEDDEFPAAPDVAALRMAEQYAHPPPLAPGTGPTAISAGVDPAHDQQIHETQHAASYRARTMGSQRIEELGYYGADEEVQIEEDEIARLVAAIRANDDNTDSESGPAQSQRARTSDKDRVENGRAPVIRKWDAAMLQERAEFEEELRGAHGMKRKKNRRKRNAPRQQALSDEIQEMLSQANSDYVLGCHDDAIQVLHDIIRIEPYARAAWSLLMLCFRERGQEAESVQAGIILASLSNAAAAVEMFKELAESSRRLGARQQAVYCLQQAIVHSGKTDTDAMWDRALLLEQSAKSAAGNSGGPDHLRSAAEGYAMIVRLHPWDQEAKDASIRCFFERKDYRRGAALLDVVRKWMMHRFPDGSSVSTTGANGGTATDAPDPTQMEHDHAESMAQNPNLHEADSISAPEGTAAEPQQNTYTEMDLYSHVEFLLYAKEPFQAIHVLRETVRWLQGRAEDSYWDDIEYDDREFDEVRPTRKPEGDAADQQDDDDAGDDDDGRVAFDRSQDLLAAGRLLSRAKKVRSLRSSSRPGGNEHQQDDDEDEDGRNQQSGGEDNEGDETIRREESAAAATTAEDIDLIARRRQWEAWESRAPVFGLSPSLRALLGRARLMLGDEDEAERQFSIVLEHDVTVHADLFADVAQAYMEYGYWQEAFDVLAEMDRVEVLRTAQYYEWLGTCCQNLGKLRQAAVYLQGVVDARPSDLSVRYQLAEIYAGLGDNDSALRLAASLVRQGSGQAESGLSGYDEGMTEEPSNSFFSMSGPVSDMLGDPEQSASTSRETPAKKRSGRQSRIKRHAVESQRAKLEAIRELEYRAAMAKLEDLEKVLFQDGWWHPDVRFEDGNGDGDADSSTAGDVESTTPSSASTWESFKMKQRAVWGLPERKASDRSRSNTRQLVQASKDWLDIASNLIEGFKNRKGMFRRDAKAPLLAKGYGKRKPHQRDNIQSRATALMSRLQDEMADDGESFQDGENSYGLPEFRGIHFDGWCTLFMKHAFILTKSGDYETALELLRLVSSSFTMQMHDRRRLNLSLCMISCAVYARDFTNVFIEVRNLMSTYTFHDDLYRLATTLANIGGLYGLNGFMNSDLLKYFLRRIRQVHAVANGVPHSMRNGRWIIKAKFGKTRQQSNVESRSFKKVIPLGFKTSVHELVAERSSALEAGNSPAVEGDDATMDLDEGESPAAPGLADPGSSAPKIPQYASLADVRPDRPGWEGAPSGNKSVTLQEILRNGYPSRPTVVGETFYGMLMLMSRSNVPALYLFTRQYARVPTDPLLCMLCAAGFLNRALNRQVDNRHQAILQGFAYLSQYRKLRLALLTKKKATPSSSASAPPSVDKIMSTQEVEYNFGRGFHQIGLLQQAVYHYERVLKLANEEKEAESSANGGRGGGGFWMAKEAAFNLSLIFVAGGSPSMARELYERWLVV</sequence>